<evidence type="ECO:0000313" key="2">
    <source>
        <dbReference type="Proteomes" id="UP000635477"/>
    </source>
</evidence>
<protein>
    <submittedName>
        <fullName evidence="1">Uncharacterized protein</fullName>
    </submittedName>
</protein>
<reference evidence="1" key="2">
    <citation type="submission" date="2020-05" db="EMBL/GenBank/DDBJ databases">
        <authorList>
            <person name="Kim H.-S."/>
            <person name="Proctor R.H."/>
            <person name="Brown D.W."/>
        </authorList>
    </citation>
    <scope>NUCLEOTIDE SEQUENCE</scope>
    <source>
        <strain evidence="1">NRRL 22465</strain>
    </source>
</reference>
<name>A0A8H4U9Y4_9HYPO</name>
<dbReference type="AlphaFoldDB" id="A0A8H4U9Y4"/>
<evidence type="ECO:0000313" key="1">
    <source>
        <dbReference type="EMBL" id="KAF4972502.1"/>
    </source>
</evidence>
<proteinExistence type="predicted"/>
<dbReference type="EMBL" id="JABEYC010000912">
    <property type="protein sequence ID" value="KAF4972502.1"/>
    <property type="molecule type" value="Genomic_DNA"/>
</dbReference>
<comment type="caution">
    <text evidence="1">The sequence shown here is derived from an EMBL/GenBank/DDBJ whole genome shotgun (WGS) entry which is preliminary data.</text>
</comment>
<reference evidence="1" key="1">
    <citation type="journal article" date="2020" name="BMC Genomics">
        <title>Correction to: Identification and distribution of gene clusters required for synthesis of sphingolipid metabolism inhibitors in diverse species of the filamentous fungus Fusarium.</title>
        <authorList>
            <person name="Kim H.S."/>
            <person name="Lohmar J.M."/>
            <person name="Busman M."/>
            <person name="Brown D.W."/>
            <person name="Naumann T.A."/>
            <person name="Divon H.H."/>
            <person name="Lysoe E."/>
            <person name="Uhlig S."/>
            <person name="Proctor R.H."/>
        </authorList>
    </citation>
    <scope>NUCLEOTIDE SEQUENCE</scope>
    <source>
        <strain evidence="1">NRRL 22465</strain>
    </source>
</reference>
<gene>
    <name evidence="1" type="ORF">FZEAL_9582</name>
</gene>
<keyword evidence="2" id="KW-1185">Reference proteome</keyword>
<dbReference type="Proteomes" id="UP000635477">
    <property type="component" value="Unassembled WGS sequence"/>
</dbReference>
<accession>A0A8H4U9Y4</accession>
<organism evidence="1 2">
    <name type="scientific">Fusarium zealandicum</name>
    <dbReference type="NCBI Taxonomy" id="1053134"/>
    <lineage>
        <taxon>Eukaryota</taxon>
        <taxon>Fungi</taxon>
        <taxon>Dikarya</taxon>
        <taxon>Ascomycota</taxon>
        <taxon>Pezizomycotina</taxon>
        <taxon>Sordariomycetes</taxon>
        <taxon>Hypocreomycetidae</taxon>
        <taxon>Hypocreales</taxon>
        <taxon>Nectriaceae</taxon>
        <taxon>Fusarium</taxon>
        <taxon>Fusarium staphyleae species complex</taxon>
    </lineage>
</organism>
<sequence>MYRKKPIHSPSSISVVRGLDAWVWVEVATSSGAYGGGFSIPQLQQLRSPAWDSSSAVLKLRQMPLGFGAVPVRYDWAPVPRGFKVPGPKAPSPNPTGT</sequence>